<protein>
    <submittedName>
        <fullName evidence="2">Uncharacterized protein</fullName>
    </submittedName>
</protein>
<dbReference type="Proteomes" id="UP000823388">
    <property type="component" value="Chromosome 3K"/>
</dbReference>
<dbReference type="AlphaFoldDB" id="A0A8T0UHQ6"/>
<name>A0A8T0UHQ6_PANVG</name>
<evidence type="ECO:0000313" key="3">
    <source>
        <dbReference type="Proteomes" id="UP000823388"/>
    </source>
</evidence>
<keyword evidence="3" id="KW-1185">Reference proteome</keyword>
<sequence>MKATDHLQSPFTLASCYFLRASPTKPSGAPSSYFRGSKRKKVSPTTPSTHPRRMREPSSSQGDLPHVGERNNSLICGLSQLPALPRRHGDLPPGTTMIRRGNRAPLTSPSEELMIGRAAGTRNRSCGHQQQWN</sequence>
<evidence type="ECO:0000313" key="2">
    <source>
        <dbReference type="EMBL" id="KAG2623561.1"/>
    </source>
</evidence>
<proteinExistence type="predicted"/>
<dbReference type="PROSITE" id="PS51257">
    <property type="entry name" value="PROKAR_LIPOPROTEIN"/>
    <property type="match status" value="1"/>
</dbReference>
<comment type="caution">
    <text evidence="2">The sequence shown here is derived from an EMBL/GenBank/DDBJ whole genome shotgun (WGS) entry which is preliminary data.</text>
</comment>
<feature type="region of interest" description="Disordered" evidence="1">
    <location>
        <begin position="23"/>
        <end position="112"/>
    </location>
</feature>
<reference evidence="2 3" key="1">
    <citation type="submission" date="2020-05" db="EMBL/GenBank/DDBJ databases">
        <title>WGS assembly of Panicum virgatum.</title>
        <authorList>
            <person name="Lovell J.T."/>
            <person name="Jenkins J."/>
            <person name="Shu S."/>
            <person name="Juenger T.E."/>
            <person name="Schmutz J."/>
        </authorList>
    </citation>
    <scope>NUCLEOTIDE SEQUENCE [LARGE SCALE GENOMIC DNA]</scope>
    <source>
        <strain evidence="3">cv. AP13</strain>
    </source>
</reference>
<organism evidence="2 3">
    <name type="scientific">Panicum virgatum</name>
    <name type="common">Blackwell switchgrass</name>
    <dbReference type="NCBI Taxonomy" id="38727"/>
    <lineage>
        <taxon>Eukaryota</taxon>
        <taxon>Viridiplantae</taxon>
        <taxon>Streptophyta</taxon>
        <taxon>Embryophyta</taxon>
        <taxon>Tracheophyta</taxon>
        <taxon>Spermatophyta</taxon>
        <taxon>Magnoliopsida</taxon>
        <taxon>Liliopsida</taxon>
        <taxon>Poales</taxon>
        <taxon>Poaceae</taxon>
        <taxon>PACMAD clade</taxon>
        <taxon>Panicoideae</taxon>
        <taxon>Panicodae</taxon>
        <taxon>Paniceae</taxon>
        <taxon>Panicinae</taxon>
        <taxon>Panicum</taxon>
        <taxon>Panicum sect. Hiantes</taxon>
    </lineage>
</organism>
<dbReference type="EMBL" id="CM029041">
    <property type="protein sequence ID" value="KAG2623561.1"/>
    <property type="molecule type" value="Genomic_DNA"/>
</dbReference>
<evidence type="ECO:0000256" key="1">
    <source>
        <dbReference type="SAM" id="MobiDB-lite"/>
    </source>
</evidence>
<accession>A0A8T0UHQ6</accession>
<gene>
    <name evidence="2" type="ORF">PVAP13_3KG067800</name>
</gene>